<evidence type="ECO:0000313" key="2">
    <source>
        <dbReference type="Proteomes" id="UP001262754"/>
    </source>
</evidence>
<keyword evidence="2" id="KW-1185">Reference proteome</keyword>
<dbReference type="EMBL" id="JAVDRL010000021">
    <property type="protein sequence ID" value="MDR6534187.1"/>
    <property type="molecule type" value="Genomic_DNA"/>
</dbReference>
<dbReference type="InterPro" id="IPR036641">
    <property type="entry name" value="HPT_dom_sf"/>
</dbReference>
<organism evidence="1 2">
    <name type="scientific">Caulobacter rhizosphaerae</name>
    <dbReference type="NCBI Taxonomy" id="2010972"/>
    <lineage>
        <taxon>Bacteria</taxon>
        <taxon>Pseudomonadati</taxon>
        <taxon>Pseudomonadota</taxon>
        <taxon>Alphaproteobacteria</taxon>
        <taxon>Caulobacterales</taxon>
        <taxon>Caulobacteraceae</taxon>
        <taxon>Caulobacter</taxon>
    </lineage>
</organism>
<evidence type="ECO:0008006" key="3">
    <source>
        <dbReference type="Google" id="ProtNLM"/>
    </source>
</evidence>
<dbReference type="SUPFAM" id="SSF47226">
    <property type="entry name" value="Histidine-containing phosphotransfer domain, HPT domain"/>
    <property type="match status" value="1"/>
</dbReference>
<dbReference type="RefSeq" id="WP_056759763.1">
    <property type="nucleotide sequence ID" value="NZ_BMLD01000023.1"/>
</dbReference>
<dbReference type="Proteomes" id="UP001262754">
    <property type="component" value="Unassembled WGS sequence"/>
</dbReference>
<evidence type="ECO:0000313" key="1">
    <source>
        <dbReference type="EMBL" id="MDR6534187.1"/>
    </source>
</evidence>
<accession>A0ABU1N7B0</accession>
<reference evidence="1 2" key="1">
    <citation type="submission" date="2023-07" db="EMBL/GenBank/DDBJ databases">
        <title>Sorghum-associated microbial communities from plants grown in Nebraska, USA.</title>
        <authorList>
            <person name="Schachtman D."/>
        </authorList>
    </citation>
    <scope>NUCLEOTIDE SEQUENCE [LARGE SCALE GENOMIC DNA]</scope>
    <source>
        <strain evidence="1 2">DS2154</strain>
    </source>
</reference>
<comment type="caution">
    <text evidence="1">The sequence shown here is derived from an EMBL/GenBank/DDBJ whole genome shotgun (WGS) entry which is preliminary data.</text>
</comment>
<sequence length="160" mass="17181">MTNKSAAEVIQVPNMLKLKVGGRGGIDMAAIAKAEAALKSLSGNFAQWLDDEIVKLEAARQEVRAQGLTPETVETLYLRAHDLKGLGATYEFPLITRLAGSLCKLIDDPATRLSAPMFLVDAHIDAIKACVRDEIKVDTHPVGKVLAAELEGRVAEYLAG</sequence>
<dbReference type="Gene3D" id="1.20.120.160">
    <property type="entry name" value="HPT domain"/>
    <property type="match status" value="1"/>
</dbReference>
<protein>
    <recommendedName>
        <fullName evidence="3">Hpt domain-containing protein</fullName>
    </recommendedName>
</protein>
<proteinExistence type="predicted"/>
<name>A0ABU1N7B0_9CAUL</name>
<gene>
    <name evidence="1" type="ORF">J2800_004958</name>
</gene>